<feature type="transmembrane region" description="Helical" evidence="1">
    <location>
        <begin position="270"/>
        <end position="287"/>
    </location>
</feature>
<dbReference type="PANTHER" id="PTHR37308:SF1">
    <property type="entry name" value="POLYPRENYL-PHOSPHATE TRANSPORTER"/>
    <property type="match status" value="1"/>
</dbReference>
<reference evidence="2 3" key="1">
    <citation type="submission" date="2018-02" db="EMBL/GenBank/DDBJ databases">
        <title>Complete genome of the streamlined marine actinobacterium Pontimonas salivibrio CL-TW6 adapted to coastal planktonic lifestype.</title>
        <authorList>
            <person name="Cho B.C."/>
            <person name="Hardies S.C."/>
            <person name="Jang G.I."/>
            <person name="Hwang C.Y."/>
        </authorList>
    </citation>
    <scope>NUCLEOTIDE SEQUENCE [LARGE SCALE GENOMIC DNA]</scope>
    <source>
        <strain evidence="2 3">CL-TW6</strain>
    </source>
</reference>
<evidence type="ECO:0000313" key="2">
    <source>
        <dbReference type="EMBL" id="AVG23923.1"/>
    </source>
</evidence>
<feature type="transmembrane region" description="Helical" evidence="1">
    <location>
        <begin position="162"/>
        <end position="190"/>
    </location>
</feature>
<name>A0A2L2BQH6_9MICO</name>
<organism evidence="2 3">
    <name type="scientific">Pontimonas salivibrio</name>
    <dbReference type="NCBI Taxonomy" id="1159327"/>
    <lineage>
        <taxon>Bacteria</taxon>
        <taxon>Bacillati</taxon>
        <taxon>Actinomycetota</taxon>
        <taxon>Actinomycetes</taxon>
        <taxon>Micrococcales</taxon>
        <taxon>Microbacteriaceae</taxon>
        <taxon>Pontimonas</taxon>
    </lineage>
</organism>
<keyword evidence="1" id="KW-0472">Membrane</keyword>
<proteinExistence type="predicted"/>
<gene>
    <name evidence="2" type="ORF">C3B54_11954</name>
</gene>
<accession>A0A2L2BQH6</accession>
<feature type="transmembrane region" description="Helical" evidence="1">
    <location>
        <begin position="106"/>
        <end position="124"/>
    </location>
</feature>
<evidence type="ECO:0000313" key="3">
    <source>
        <dbReference type="Proteomes" id="UP000243077"/>
    </source>
</evidence>
<feature type="transmembrane region" description="Helical" evidence="1">
    <location>
        <begin position="130"/>
        <end position="150"/>
    </location>
</feature>
<protein>
    <submittedName>
        <fullName evidence="2">DUF368-like protein</fullName>
    </submittedName>
</protein>
<dbReference type="Proteomes" id="UP000243077">
    <property type="component" value="Chromosome"/>
</dbReference>
<dbReference type="Pfam" id="PF04018">
    <property type="entry name" value="VCA0040-like"/>
    <property type="match status" value="1"/>
</dbReference>
<keyword evidence="1" id="KW-1133">Transmembrane helix</keyword>
<dbReference type="AlphaFoldDB" id="A0A2L2BQH6"/>
<keyword evidence="1" id="KW-0812">Transmembrane</keyword>
<sequence>MRLIQARLLDTVRGGAIGVAEIIPGVSGGTVALLVGIYETLISSAAVIVRAFFSVFQPSSRPENWLALRQLPWWRLLVIAAGMLVAIVAAAAFIEPLIERFPELTRAFFAGLIVASLAVPIRMVGRPFGFSRLTVVLTVGAAVFLVLGLAPLNQVDPQPWVVVASAALAVCALVLPGVSGSFLLLSLGLYQPTLAAVNDRDFGYLGLFIAGAIAGLASFVVVLQWLLRRARALTLTVMTGLLLGSLRALWPWQTDERVLLAPATEQLLPALLWAGLGVAIVVGLMALQRLPASASQPTV</sequence>
<dbReference type="InterPro" id="IPR007163">
    <property type="entry name" value="VCA0040-like"/>
</dbReference>
<keyword evidence="3" id="KW-1185">Reference proteome</keyword>
<feature type="transmembrane region" description="Helical" evidence="1">
    <location>
        <begin position="73"/>
        <end position="94"/>
    </location>
</feature>
<feature type="transmembrane region" description="Helical" evidence="1">
    <location>
        <begin position="202"/>
        <end position="225"/>
    </location>
</feature>
<evidence type="ECO:0000256" key="1">
    <source>
        <dbReference type="SAM" id="Phobius"/>
    </source>
</evidence>
<feature type="transmembrane region" description="Helical" evidence="1">
    <location>
        <begin position="232"/>
        <end position="250"/>
    </location>
</feature>
<dbReference type="PANTHER" id="PTHR37308">
    <property type="entry name" value="INTEGRAL MEMBRANE PROTEIN"/>
    <property type="match status" value="1"/>
</dbReference>
<dbReference type="KEGG" id="psai:C3B54_11954"/>
<feature type="transmembrane region" description="Helical" evidence="1">
    <location>
        <begin position="31"/>
        <end position="53"/>
    </location>
</feature>
<dbReference type="EMBL" id="CP026923">
    <property type="protein sequence ID" value="AVG23923.1"/>
    <property type="molecule type" value="Genomic_DNA"/>
</dbReference>